<proteinExistence type="predicted"/>
<gene>
    <name evidence="1" type="ORF">DPMN_164384</name>
</gene>
<dbReference type="AlphaFoldDB" id="A0A9D4EV16"/>
<name>A0A9D4EV16_DREPO</name>
<protein>
    <submittedName>
        <fullName evidence="1">Uncharacterized protein</fullName>
    </submittedName>
</protein>
<evidence type="ECO:0000313" key="1">
    <source>
        <dbReference type="EMBL" id="KAH3786278.1"/>
    </source>
</evidence>
<dbReference type="EMBL" id="JAIWYP010000008">
    <property type="protein sequence ID" value="KAH3786278.1"/>
    <property type="molecule type" value="Genomic_DNA"/>
</dbReference>
<comment type="caution">
    <text evidence="1">The sequence shown here is derived from an EMBL/GenBank/DDBJ whole genome shotgun (WGS) entry which is preliminary data.</text>
</comment>
<keyword evidence="2" id="KW-1185">Reference proteome</keyword>
<dbReference type="Proteomes" id="UP000828390">
    <property type="component" value="Unassembled WGS sequence"/>
</dbReference>
<reference evidence="1" key="2">
    <citation type="submission" date="2020-11" db="EMBL/GenBank/DDBJ databases">
        <authorList>
            <person name="McCartney M.A."/>
            <person name="Auch B."/>
            <person name="Kono T."/>
            <person name="Mallez S."/>
            <person name="Becker A."/>
            <person name="Gohl D.M."/>
            <person name="Silverstein K.A.T."/>
            <person name="Koren S."/>
            <person name="Bechman K.B."/>
            <person name="Herman A."/>
            <person name="Abrahante J.E."/>
            <person name="Garbe J."/>
        </authorList>
    </citation>
    <scope>NUCLEOTIDE SEQUENCE</scope>
    <source>
        <strain evidence="1">Duluth1</strain>
        <tissue evidence="1">Whole animal</tissue>
    </source>
</reference>
<evidence type="ECO:0000313" key="2">
    <source>
        <dbReference type="Proteomes" id="UP000828390"/>
    </source>
</evidence>
<organism evidence="1 2">
    <name type="scientific">Dreissena polymorpha</name>
    <name type="common">Zebra mussel</name>
    <name type="synonym">Mytilus polymorpha</name>
    <dbReference type="NCBI Taxonomy" id="45954"/>
    <lineage>
        <taxon>Eukaryota</taxon>
        <taxon>Metazoa</taxon>
        <taxon>Spiralia</taxon>
        <taxon>Lophotrochozoa</taxon>
        <taxon>Mollusca</taxon>
        <taxon>Bivalvia</taxon>
        <taxon>Autobranchia</taxon>
        <taxon>Heteroconchia</taxon>
        <taxon>Euheterodonta</taxon>
        <taxon>Imparidentia</taxon>
        <taxon>Neoheterodontei</taxon>
        <taxon>Myida</taxon>
        <taxon>Dreissenoidea</taxon>
        <taxon>Dreissenidae</taxon>
        <taxon>Dreissena</taxon>
    </lineage>
</organism>
<reference evidence="1" key="1">
    <citation type="journal article" date="2019" name="bioRxiv">
        <title>The Genome of the Zebra Mussel, Dreissena polymorpha: A Resource for Invasive Species Research.</title>
        <authorList>
            <person name="McCartney M.A."/>
            <person name="Auch B."/>
            <person name="Kono T."/>
            <person name="Mallez S."/>
            <person name="Zhang Y."/>
            <person name="Obille A."/>
            <person name="Becker A."/>
            <person name="Abrahante J.E."/>
            <person name="Garbe J."/>
            <person name="Badalamenti J.P."/>
            <person name="Herman A."/>
            <person name="Mangelson H."/>
            <person name="Liachko I."/>
            <person name="Sullivan S."/>
            <person name="Sone E.D."/>
            <person name="Koren S."/>
            <person name="Silverstein K.A.T."/>
            <person name="Beckman K.B."/>
            <person name="Gohl D.M."/>
        </authorList>
    </citation>
    <scope>NUCLEOTIDE SEQUENCE</scope>
    <source>
        <strain evidence="1">Duluth1</strain>
        <tissue evidence="1">Whole animal</tissue>
    </source>
</reference>
<accession>A0A9D4EV16</accession>
<sequence>MKLYEIDRHNSCRLQTDEPTFIEIQMWRNHPPKPTSNDEARRLYVTLVVWQLRNFSTFL</sequence>